<evidence type="ECO:0000313" key="2">
    <source>
        <dbReference type="EMBL" id="QJW99140.1"/>
    </source>
</evidence>
<name>A0A6M5Z0I0_9BACT</name>
<feature type="compositionally biased region" description="Basic residues" evidence="1">
    <location>
        <begin position="74"/>
        <end position="83"/>
    </location>
</feature>
<keyword evidence="3" id="KW-1185">Reference proteome</keyword>
<feature type="region of interest" description="Disordered" evidence="1">
    <location>
        <begin position="1"/>
        <end position="83"/>
    </location>
</feature>
<dbReference type="Proteomes" id="UP000503447">
    <property type="component" value="Chromosome"/>
</dbReference>
<feature type="compositionally biased region" description="Polar residues" evidence="1">
    <location>
        <begin position="11"/>
        <end position="20"/>
    </location>
</feature>
<reference evidence="3" key="1">
    <citation type="submission" date="2020-05" db="EMBL/GenBank/DDBJ databases">
        <title>Frigoriglobus tundricola gen. nov., sp. nov., a psychrotolerant cellulolytic planctomycete of the family Gemmataceae with two divergent copies of 16S rRNA gene.</title>
        <authorList>
            <person name="Kulichevskaya I.S."/>
            <person name="Ivanova A.A."/>
            <person name="Naumoff D.G."/>
            <person name="Beletsky A.V."/>
            <person name="Rijpstra W.I.C."/>
            <person name="Sinninghe Damste J.S."/>
            <person name="Mardanov A.V."/>
            <person name="Ravin N.V."/>
            <person name="Dedysh S.N."/>
        </authorList>
    </citation>
    <scope>NUCLEOTIDE SEQUENCE [LARGE SCALE GENOMIC DNA]</scope>
    <source>
        <strain evidence="3">PL17</strain>
    </source>
</reference>
<proteinExistence type="predicted"/>
<dbReference type="EMBL" id="CP053452">
    <property type="protein sequence ID" value="QJW99140.1"/>
    <property type="molecule type" value="Genomic_DNA"/>
</dbReference>
<evidence type="ECO:0000313" key="3">
    <source>
        <dbReference type="Proteomes" id="UP000503447"/>
    </source>
</evidence>
<dbReference type="KEGG" id="ftj:FTUN_6740"/>
<sequence length="83" mass="8870">MFGPDGRPRGTTFSPASKSGWSKWAKPDPVNGSAKPSTNQQPTCAPDAPMVRAINPNATLESLTPDITEIGYSRTKRPKPMTA</sequence>
<dbReference type="AlphaFoldDB" id="A0A6M5Z0I0"/>
<protein>
    <submittedName>
        <fullName evidence="2">Uncharacterized protein</fullName>
    </submittedName>
</protein>
<evidence type="ECO:0000256" key="1">
    <source>
        <dbReference type="SAM" id="MobiDB-lite"/>
    </source>
</evidence>
<accession>A0A6M5Z0I0</accession>
<feature type="compositionally biased region" description="Polar residues" evidence="1">
    <location>
        <begin position="34"/>
        <end position="43"/>
    </location>
</feature>
<organism evidence="2 3">
    <name type="scientific">Frigoriglobus tundricola</name>
    <dbReference type="NCBI Taxonomy" id="2774151"/>
    <lineage>
        <taxon>Bacteria</taxon>
        <taxon>Pseudomonadati</taxon>
        <taxon>Planctomycetota</taxon>
        <taxon>Planctomycetia</taxon>
        <taxon>Gemmatales</taxon>
        <taxon>Gemmataceae</taxon>
        <taxon>Frigoriglobus</taxon>
    </lineage>
</organism>
<gene>
    <name evidence="2" type="ORF">FTUN_6740</name>
</gene>